<sequence length="272" mass="29279">MCEDFTDASMGALWGPCRRHLDSLVARARQAKGASLMQIIEEALVHPEVFVFGELLELENVQQLGASRNEEVAAEGGVLEGGPRALFLLRLMASGTVRDLVERREALLGAPIPPAILFKLRLLTVASLASVSPHLAFSEIQEALAAPGCCEPAGASAECSQVDLEIEGRCEVLDRWSSTPAATKAWLTELEVEELVLTCMRLGLVHGRIDGELGCLDSCGALNRDPTERDIPAMIGLLKDFSGRLSEIICHLRTAKDAIEHHAIDHLGKAGS</sequence>
<dbReference type="Proteomes" id="UP000095192">
    <property type="component" value="Unassembled WGS sequence"/>
</dbReference>
<dbReference type="Pfam" id="PF22061">
    <property type="entry name" value="CSN7_HB_subdom"/>
    <property type="match status" value="1"/>
</dbReference>
<gene>
    <name evidence="1" type="ORF">cyc_03162</name>
</gene>
<dbReference type="GO" id="GO:0008180">
    <property type="term" value="C:COP9 signalosome"/>
    <property type="evidence" value="ECO:0007669"/>
    <property type="project" value="UniProtKB-KW"/>
</dbReference>
<proteinExistence type="predicted"/>
<dbReference type="VEuPathDB" id="ToxoDB:cyc_03162"/>
<dbReference type="PANTHER" id="PTHR15350">
    <property type="entry name" value="COP9 SIGNALOSOME COMPLEX SUBUNIT 7/DENDRITIC CELL PROTEIN GA17"/>
    <property type="match status" value="1"/>
</dbReference>
<dbReference type="OrthoDB" id="10265275at2759"/>
<reference evidence="1 2" key="1">
    <citation type="journal article" date="2016" name="BMC Genomics">
        <title>Comparative genomics reveals Cyclospora cayetanensis possesses coccidia-like metabolism and invasion components but unique surface antigens.</title>
        <authorList>
            <person name="Liu S."/>
            <person name="Wang L."/>
            <person name="Zheng H."/>
            <person name="Xu Z."/>
            <person name="Roellig D.M."/>
            <person name="Li N."/>
            <person name="Frace M.A."/>
            <person name="Tang K."/>
            <person name="Arrowood M.J."/>
            <person name="Moss D.M."/>
            <person name="Zhang L."/>
            <person name="Feng Y."/>
            <person name="Xiao L."/>
        </authorList>
    </citation>
    <scope>NUCLEOTIDE SEQUENCE [LARGE SCALE GENOMIC DNA]</scope>
    <source>
        <strain evidence="1 2">CHN_HEN01</strain>
    </source>
</reference>
<protein>
    <submittedName>
        <fullName evidence="1">Uncharacterized protein</fullName>
    </submittedName>
</protein>
<name>A0A1D3DAI6_9EIME</name>
<evidence type="ECO:0000313" key="1">
    <source>
        <dbReference type="EMBL" id="OEH80451.1"/>
    </source>
</evidence>
<dbReference type="AlphaFoldDB" id="A0A1D3DAI6"/>
<accession>A0A1D3DAI6</accession>
<keyword evidence="2" id="KW-1185">Reference proteome</keyword>
<dbReference type="PANTHER" id="PTHR15350:SF5">
    <property type="entry name" value="COP9 SIGNALOSOME COMPLEX SUBUNIT 7"/>
    <property type="match status" value="1"/>
</dbReference>
<dbReference type="EMBL" id="JROU02000076">
    <property type="protein sequence ID" value="OEH80451.1"/>
    <property type="molecule type" value="Genomic_DNA"/>
</dbReference>
<dbReference type="InterPro" id="IPR045237">
    <property type="entry name" value="COPS7/eIF3m"/>
</dbReference>
<organism evidence="1 2">
    <name type="scientific">Cyclospora cayetanensis</name>
    <dbReference type="NCBI Taxonomy" id="88456"/>
    <lineage>
        <taxon>Eukaryota</taxon>
        <taxon>Sar</taxon>
        <taxon>Alveolata</taxon>
        <taxon>Apicomplexa</taxon>
        <taxon>Conoidasida</taxon>
        <taxon>Coccidia</taxon>
        <taxon>Eucoccidiorida</taxon>
        <taxon>Eimeriorina</taxon>
        <taxon>Eimeriidae</taxon>
        <taxon>Cyclospora</taxon>
    </lineage>
</organism>
<dbReference type="GeneID" id="34619903"/>
<evidence type="ECO:0000313" key="2">
    <source>
        <dbReference type="Proteomes" id="UP000095192"/>
    </source>
</evidence>
<dbReference type="VEuPathDB" id="ToxoDB:LOC34619903"/>
<comment type="caution">
    <text evidence="1">The sequence shown here is derived from an EMBL/GenBank/DDBJ whole genome shotgun (WGS) entry which is preliminary data.</text>
</comment>